<evidence type="ECO:0000313" key="5">
    <source>
        <dbReference type="Proteomes" id="UP000538955"/>
    </source>
</evidence>
<dbReference type="Pfam" id="PF17914">
    <property type="entry name" value="HopA1"/>
    <property type="match status" value="1"/>
</dbReference>
<proteinExistence type="predicted"/>
<dbReference type="Proteomes" id="UP000538955">
    <property type="component" value="Unassembled WGS sequence"/>
</dbReference>
<protein>
    <submittedName>
        <fullName evidence="2">Uncharacterized protein</fullName>
    </submittedName>
</protein>
<gene>
    <name evidence="3" type="ORF">EQ811_09955</name>
    <name evidence="2" type="ORF">HHM13_02870</name>
    <name evidence="1" type="ORF">HHM24_03360</name>
</gene>
<evidence type="ECO:0000313" key="2">
    <source>
        <dbReference type="EMBL" id="NMK97044.1"/>
    </source>
</evidence>
<evidence type="ECO:0000313" key="1">
    <source>
        <dbReference type="EMBL" id="NMK53790.1"/>
    </source>
</evidence>
<organism evidence="2 6">
    <name type="scientific">Staphylococcus capitis</name>
    <dbReference type="NCBI Taxonomy" id="29388"/>
    <lineage>
        <taxon>Bacteria</taxon>
        <taxon>Bacillati</taxon>
        <taxon>Bacillota</taxon>
        <taxon>Bacilli</taxon>
        <taxon>Bacillales</taxon>
        <taxon>Staphylococcaceae</taxon>
        <taxon>Staphylococcus</taxon>
    </lineage>
</organism>
<dbReference type="Proteomes" id="UP000291949">
    <property type="component" value="Unassembled WGS sequence"/>
</dbReference>
<dbReference type="RefSeq" id="WP_030061393.1">
    <property type="nucleotide sequence ID" value="NZ_AP014956.1"/>
</dbReference>
<name>A0A7X9ZKL9_STACP</name>
<evidence type="ECO:0000313" key="4">
    <source>
        <dbReference type="Proteomes" id="UP000291949"/>
    </source>
</evidence>
<evidence type="ECO:0000313" key="3">
    <source>
        <dbReference type="EMBL" id="TBW76156.1"/>
    </source>
</evidence>
<evidence type="ECO:0000313" key="6">
    <source>
        <dbReference type="Proteomes" id="UP000550736"/>
    </source>
</evidence>
<reference evidence="5 6" key="2">
    <citation type="submission" date="2020-04" db="EMBL/GenBank/DDBJ databases">
        <title>The Epidemiology and Molecular Characteristics of Linezolid-Resistant Staphylococcus capitis in Huashan Hospital, Shanghai.</title>
        <authorList>
            <person name="Ding L."/>
            <person name="Li P."/>
            <person name="Yang Y."/>
            <person name="Lin D."/>
            <person name="Xu X."/>
        </authorList>
    </citation>
    <scope>NUCLEOTIDE SEQUENCE [LARGE SCALE GENOMIC DNA]</scope>
    <source>
        <strain evidence="2 6">12-86</strain>
        <strain evidence="1 5">17-84</strain>
    </source>
</reference>
<dbReference type="EMBL" id="SCHC01000003">
    <property type="protein sequence ID" value="TBW76156.1"/>
    <property type="molecule type" value="Genomic_DNA"/>
</dbReference>
<dbReference type="EMBL" id="JABBLX010000004">
    <property type="protein sequence ID" value="NMK97044.1"/>
    <property type="molecule type" value="Genomic_DNA"/>
</dbReference>
<reference evidence="3 4" key="1">
    <citation type="journal article" date="2019" name="Sci. Transl. Med.">
        <title>Quorum sensing between bacterial species on the skin protects against epidermal injury in atopic dermatitis.</title>
        <authorList>
            <person name="Williams M.R."/>
        </authorList>
    </citation>
    <scope>NUCLEOTIDE SEQUENCE [LARGE SCALE GENOMIC DNA]</scope>
    <source>
        <strain evidence="3 4">H8</strain>
    </source>
</reference>
<dbReference type="EMBL" id="JABBMI010000044">
    <property type="protein sequence ID" value="NMK53790.1"/>
    <property type="molecule type" value="Genomic_DNA"/>
</dbReference>
<accession>A0A7X9ZKL9</accession>
<comment type="caution">
    <text evidence="2">The sequence shown here is derived from an EMBL/GenBank/DDBJ whole genome shotgun (WGS) entry which is preliminary data.</text>
</comment>
<dbReference type="AlphaFoldDB" id="A0A7X9ZKL9"/>
<dbReference type="InterPro" id="IPR040871">
    <property type="entry name" value="HopA1"/>
</dbReference>
<sequence length="292" mass="33324">MTEKVNTLEDLAQKIELETDLNKVKIDNETYDDVLENQKSKLKQWLYSMLHTGNLNNQVKQSSKTFNDLNEQIASSIKDPGIRVETSTQNFNGQIYHVIQGIRIKEEVNEDNSIVVPCSRPNLTPGFFMFVHTNNGLHINKVTRHYIYADTPQYAIELWSKCVNELVEKNVSFSAKILSSSDSYPRNDALVFYSSEDKDKVEKVLIEHVKKAPIKIKKASQLASQLTYNLFTAEEPIQTNGIQQSFGEHRCSAIADAIQDYFITGASFKLLLKQRFIANQIDINDLSKNKVK</sequence>
<dbReference type="Proteomes" id="UP000550736">
    <property type="component" value="Unassembled WGS sequence"/>
</dbReference>
<keyword evidence="5" id="KW-1185">Reference proteome</keyword>